<dbReference type="EMBL" id="CP054929">
    <property type="protein sequence ID" value="QKW50946.1"/>
    <property type="molecule type" value="Genomic_DNA"/>
</dbReference>
<proteinExistence type="predicted"/>
<dbReference type="Proteomes" id="UP000509303">
    <property type="component" value="Chromosome"/>
</dbReference>
<keyword evidence="3" id="KW-1185">Reference proteome</keyword>
<dbReference type="RefSeq" id="WP_176162670.1">
    <property type="nucleotide sequence ID" value="NZ_CP054929.1"/>
</dbReference>
<name>A0A7H8N9G2_9ACTN</name>
<organism evidence="2 3">
    <name type="scientific">Streptomyces buecherae</name>
    <dbReference type="NCBI Taxonomy" id="2763006"/>
    <lineage>
        <taxon>Bacteria</taxon>
        <taxon>Bacillati</taxon>
        <taxon>Actinomycetota</taxon>
        <taxon>Actinomycetes</taxon>
        <taxon>Kitasatosporales</taxon>
        <taxon>Streptomycetaceae</taxon>
        <taxon>Streptomyces</taxon>
    </lineage>
</organism>
<feature type="compositionally biased region" description="Pro residues" evidence="1">
    <location>
        <begin position="1"/>
        <end position="10"/>
    </location>
</feature>
<accession>A0A7H8N9G2</accession>
<gene>
    <name evidence="2" type="ORF">HUT08_16985</name>
</gene>
<evidence type="ECO:0000313" key="3">
    <source>
        <dbReference type="Proteomes" id="UP000509303"/>
    </source>
</evidence>
<protein>
    <submittedName>
        <fullName evidence="2">Uncharacterized protein</fullName>
    </submittedName>
</protein>
<dbReference type="AlphaFoldDB" id="A0A7H8N9G2"/>
<evidence type="ECO:0000256" key="1">
    <source>
        <dbReference type="SAM" id="MobiDB-lite"/>
    </source>
</evidence>
<feature type="region of interest" description="Disordered" evidence="1">
    <location>
        <begin position="1"/>
        <end position="54"/>
    </location>
</feature>
<reference evidence="2 3" key="1">
    <citation type="submission" date="2020-06" db="EMBL/GenBank/DDBJ databases">
        <title>Genome mining for natural products.</title>
        <authorList>
            <person name="Zhang B."/>
            <person name="Shi J."/>
            <person name="Ge H."/>
        </authorList>
    </citation>
    <scope>NUCLEOTIDE SEQUENCE [LARGE SCALE GENOMIC DNA]</scope>
    <source>
        <strain evidence="2 3">NA00687</strain>
    </source>
</reference>
<evidence type="ECO:0000313" key="2">
    <source>
        <dbReference type="EMBL" id="QKW50946.1"/>
    </source>
</evidence>
<sequence length="116" mass="12198">MSTPTPPLKSPPRTTTDPRPAIAAGATEGRSAPKNAAEGVLSALRPNPRPSTERRPVAWLSIYAPGRATPTARSWCACGRDRFAAGHKRAAALIADHAAHRALCPLRNCQEGRAAA</sequence>